<dbReference type="SFLD" id="SFLDG01113">
    <property type="entry name" value="Uncharacterised_Radical_SAM_Su"/>
    <property type="match status" value="1"/>
</dbReference>
<dbReference type="InterPro" id="IPR013785">
    <property type="entry name" value="Aldolase_TIM"/>
</dbReference>
<dbReference type="InterPro" id="IPR058240">
    <property type="entry name" value="rSAM_sf"/>
</dbReference>
<organism evidence="6 7">
    <name type="scientific">Pyramidobacter piscolens W5455</name>
    <dbReference type="NCBI Taxonomy" id="352165"/>
    <lineage>
        <taxon>Bacteria</taxon>
        <taxon>Thermotogati</taxon>
        <taxon>Synergistota</taxon>
        <taxon>Synergistia</taxon>
        <taxon>Synergistales</taxon>
        <taxon>Dethiosulfovibrionaceae</taxon>
        <taxon>Pyramidobacter</taxon>
    </lineage>
</organism>
<dbReference type="RefSeq" id="WP_009165249.1">
    <property type="nucleotide sequence ID" value="NZ_ADFP01000086.1"/>
</dbReference>
<evidence type="ECO:0000256" key="3">
    <source>
        <dbReference type="ARBA" id="ARBA00023004"/>
    </source>
</evidence>
<dbReference type="PANTHER" id="PTHR43288:SF2">
    <property type="entry name" value="RADICAL SAM CORE DOMAIN-CONTAINING PROTEIN"/>
    <property type="match status" value="1"/>
</dbReference>
<dbReference type="SUPFAM" id="SSF102114">
    <property type="entry name" value="Radical SAM enzymes"/>
    <property type="match status" value="1"/>
</dbReference>
<evidence type="ECO:0000313" key="7">
    <source>
        <dbReference type="Proteomes" id="UP000006462"/>
    </source>
</evidence>
<protein>
    <submittedName>
        <fullName evidence="6">Radical SAM domain protein</fullName>
    </submittedName>
</protein>
<feature type="domain" description="Elp3/MiaA/NifB-like radical SAM core" evidence="5">
    <location>
        <begin position="40"/>
        <end position="235"/>
    </location>
</feature>
<keyword evidence="1" id="KW-0949">S-adenosyl-L-methionine</keyword>
<name>A0ABP2HSJ4_9BACT</name>
<keyword evidence="4" id="KW-0411">Iron-sulfur</keyword>
<dbReference type="Proteomes" id="UP000006462">
    <property type="component" value="Unassembled WGS sequence"/>
</dbReference>
<reference evidence="6 7" key="1">
    <citation type="submission" date="2009-12" db="EMBL/GenBank/DDBJ databases">
        <authorList>
            <person name="Shrivastava S."/>
            <person name="Madupu R."/>
            <person name="Durkin A.S."/>
            <person name="Torralba M."/>
            <person name="Methe B."/>
            <person name="Sutton G.G."/>
            <person name="Strausberg R.L."/>
            <person name="Nelson K.E."/>
        </authorList>
    </citation>
    <scope>NUCLEOTIDE SEQUENCE [LARGE SCALE GENOMIC DNA]</scope>
    <source>
        <strain evidence="6 7">W5455</strain>
    </source>
</reference>
<dbReference type="CDD" id="cd01335">
    <property type="entry name" value="Radical_SAM"/>
    <property type="match status" value="1"/>
</dbReference>
<dbReference type="InterPro" id="IPR007197">
    <property type="entry name" value="rSAM"/>
</dbReference>
<evidence type="ECO:0000313" key="6">
    <source>
        <dbReference type="EMBL" id="EFB90290.1"/>
    </source>
</evidence>
<evidence type="ECO:0000256" key="4">
    <source>
        <dbReference type="ARBA" id="ARBA00023014"/>
    </source>
</evidence>
<keyword evidence="7" id="KW-1185">Reference proteome</keyword>
<evidence type="ECO:0000259" key="5">
    <source>
        <dbReference type="SMART" id="SM00729"/>
    </source>
</evidence>
<gene>
    <name evidence="6" type="ORF">HMPREF7215_1202</name>
</gene>
<comment type="caution">
    <text evidence="6">The sequence shown here is derived from an EMBL/GenBank/DDBJ whole genome shotgun (WGS) entry which is preliminary data.</text>
</comment>
<proteinExistence type="predicted"/>
<dbReference type="Pfam" id="PF04055">
    <property type="entry name" value="Radical_SAM"/>
    <property type="match status" value="1"/>
</dbReference>
<dbReference type="EMBL" id="ADFP01000086">
    <property type="protein sequence ID" value="EFB90290.1"/>
    <property type="molecule type" value="Genomic_DNA"/>
</dbReference>
<dbReference type="SFLD" id="SFLDS00029">
    <property type="entry name" value="Radical_SAM"/>
    <property type="match status" value="1"/>
</dbReference>
<evidence type="ECO:0000256" key="1">
    <source>
        <dbReference type="ARBA" id="ARBA00022691"/>
    </source>
</evidence>
<sequence>MTADELTRLSLKARAAVERAWNTARSHFPPQLICDRPGSTLAVSLTGAKCALNCAHCGGHYLEGMTPIEKIEAALATGRYTSCLLSGGCTPAGKVEVARQEELVMRLKSRGLKINVHAGLISQAEIDVLAPLADRISFDMVTDNRTIRDVFGLTRTGDDYIDTYRRLRAAGARVVPHICVGLWGGQVRGEYDALRVLAELGADALVFIVLIPTPGTAFADRQPPPLEDVANVFARARELFPRQSINLGCMRPAGRYRAELDTLAVASGLNRLVNPTPPALRLARSLGLKLIDRKECCVL</sequence>
<dbReference type="InterPro" id="IPR006638">
    <property type="entry name" value="Elp3/MiaA/NifB-like_rSAM"/>
</dbReference>
<keyword evidence="3" id="KW-0408">Iron</keyword>
<keyword evidence="2" id="KW-0479">Metal-binding</keyword>
<dbReference type="Gene3D" id="3.20.20.70">
    <property type="entry name" value="Aldolase class I"/>
    <property type="match status" value="1"/>
</dbReference>
<dbReference type="PANTHER" id="PTHR43288">
    <property type="entry name" value="BIOTIN SYNTHASE-RELATED PROTEIN, RADICAL SAM SUPERFAMILY"/>
    <property type="match status" value="1"/>
</dbReference>
<dbReference type="SMART" id="SM00729">
    <property type="entry name" value="Elp3"/>
    <property type="match status" value="1"/>
</dbReference>
<accession>A0ABP2HSJ4</accession>
<evidence type="ECO:0000256" key="2">
    <source>
        <dbReference type="ARBA" id="ARBA00022723"/>
    </source>
</evidence>